<dbReference type="InterPro" id="IPR029058">
    <property type="entry name" value="AB_hydrolase_fold"/>
</dbReference>
<dbReference type="InterPro" id="IPR022742">
    <property type="entry name" value="Hydrolase_4"/>
</dbReference>
<dbReference type="RefSeq" id="WP_006987964.1">
    <property type="nucleotide sequence ID" value="NZ_JH594606.1"/>
</dbReference>
<reference evidence="4" key="1">
    <citation type="journal article" date="2012" name="Stand. Genomic Sci.">
        <title>Genome sequence of the Antarctic rhodopsins-containing flavobacterium Gillisia limnaea type strain (R-8282(T)).</title>
        <authorList>
            <person name="Riedel T."/>
            <person name="Held B."/>
            <person name="Nolan M."/>
            <person name="Lucas S."/>
            <person name="Lapidus A."/>
            <person name="Tice H."/>
            <person name="Del Rio T.G."/>
            <person name="Cheng J.F."/>
            <person name="Han C."/>
            <person name="Tapia R."/>
            <person name="Goodwin L.A."/>
            <person name="Pitluck S."/>
            <person name="Liolios K."/>
            <person name="Mavromatis K."/>
            <person name="Pagani I."/>
            <person name="Ivanova N."/>
            <person name="Mikhailova N."/>
            <person name="Pati A."/>
            <person name="Chen A."/>
            <person name="Palaniappan K."/>
            <person name="Land M."/>
            <person name="Rohde M."/>
            <person name="Tindall B.J."/>
            <person name="Detter J.C."/>
            <person name="Goker M."/>
            <person name="Bristow J."/>
            <person name="Eisen J.A."/>
            <person name="Markowitz V."/>
            <person name="Hugenholtz P."/>
            <person name="Kyrpides N.C."/>
            <person name="Klenk H.P."/>
            <person name="Woyke T."/>
        </authorList>
    </citation>
    <scope>NUCLEOTIDE SEQUENCE [LARGE SCALE GENOMIC DNA]</scope>
    <source>
        <strain evidence="4">DSM 15749 / LMG 21470 / R-8282</strain>
    </source>
</reference>
<feature type="domain" description="Serine aminopeptidase S33" evidence="2">
    <location>
        <begin position="76"/>
        <end position="183"/>
    </location>
</feature>
<dbReference type="Proteomes" id="UP000003844">
    <property type="component" value="Unassembled WGS sequence"/>
</dbReference>
<keyword evidence="4" id="KW-1185">Reference proteome</keyword>
<accession>H2BU46</accession>
<dbReference type="STRING" id="865937.Gilli_0956"/>
<sequence>MKKLILSCLALILTTLSFAQDSLSSLEQNLSIDKFTDGTLLHPKNTENPPLVIFIQGSGPVNRDGNAPMMKNDGMKKISKELAENGIASFRYDKRIFKMEKFRLKEEDLSFDDFVLDLSNIIKYFQQEKNFSKIIVAGHSEGSLIGILAAQEEPIDGYISLAGAGRKIDDIIVHQLFKQSAELSENARIAFDEMKINGSTQNYSPYLESIFRPSVQPFIMSWMKYDPAEEISKLEIPVLIVNGSNDLQVDVKDAEILKEANPNAKLVILEDMNHIFRKIEGENLDNTKAYNEPARPLHPELIPTLVDFVKSIK</sequence>
<dbReference type="PANTHER" id="PTHR43265">
    <property type="entry name" value="ESTERASE ESTD"/>
    <property type="match status" value="1"/>
</dbReference>
<dbReference type="GO" id="GO:0052689">
    <property type="term" value="F:carboxylic ester hydrolase activity"/>
    <property type="evidence" value="ECO:0007669"/>
    <property type="project" value="TreeGrafter"/>
</dbReference>
<evidence type="ECO:0000313" key="3">
    <source>
        <dbReference type="EMBL" id="EHQ01642.1"/>
    </source>
</evidence>
<dbReference type="SUPFAM" id="SSF53474">
    <property type="entry name" value="alpha/beta-Hydrolases"/>
    <property type="match status" value="1"/>
</dbReference>
<dbReference type="HOGENOM" id="CLU_033707_1_0_10"/>
<gene>
    <name evidence="3" type="ORF">Gilli_0956</name>
</gene>
<feature type="signal peptide" evidence="1">
    <location>
        <begin position="1"/>
        <end position="19"/>
    </location>
</feature>
<evidence type="ECO:0000256" key="1">
    <source>
        <dbReference type="SAM" id="SignalP"/>
    </source>
</evidence>
<dbReference type="PANTHER" id="PTHR43265:SF1">
    <property type="entry name" value="ESTERASE ESTD"/>
    <property type="match status" value="1"/>
</dbReference>
<name>H2BU46_GILLR</name>
<keyword evidence="1" id="KW-0732">Signal</keyword>
<dbReference type="InterPro" id="IPR053145">
    <property type="entry name" value="AB_hydrolase_Est10"/>
</dbReference>
<proteinExistence type="predicted"/>
<protein>
    <recommendedName>
        <fullName evidence="2">Serine aminopeptidase S33 domain-containing protein</fullName>
    </recommendedName>
</protein>
<feature type="chain" id="PRO_5003559527" description="Serine aminopeptidase S33 domain-containing protein" evidence="1">
    <location>
        <begin position="20"/>
        <end position="313"/>
    </location>
</feature>
<evidence type="ECO:0000313" key="4">
    <source>
        <dbReference type="Proteomes" id="UP000003844"/>
    </source>
</evidence>
<dbReference type="Pfam" id="PF12146">
    <property type="entry name" value="Hydrolase_4"/>
    <property type="match status" value="1"/>
</dbReference>
<dbReference type="EMBL" id="JH594606">
    <property type="protein sequence ID" value="EHQ01642.1"/>
    <property type="molecule type" value="Genomic_DNA"/>
</dbReference>
<dbReference type="OrthoDB" id="9809549at2"/>
<dbReference type="Gene3D" id="3.40.50.1820">
    <property type="entry name" value="alpha/beta hydrolase"/>
    <property type="match status" value="1"/>
</dbReference>
<organism evidence="3 4">
    <name type="scientific">Gillisia limnaea (strain DSM 15749 / LMG 21470 / R-8282)</name>
    <dbReference type="NCBI Taxonomy" id="865937"/>
    <lineage>
        <taxon>Bacteria</taxon>
        <taxon>Pseudomonadati</taxon>
        <taxon>Bacteroidota</taxon>
        <taxon>Flavobacteriia</taxon>
        <taxon>Flavobacteriales</taxon>
        <taxon>Flavobacteriaceae</taxon>
        <taxon>Gillisia</taxon>
    </lineage>
</organism>
<dbReference type="AlphaFoldDB" id="H2BU46"/>
<evidence type="ECO:0000259" key="2">
    <source>
        <dbReference type="Pfam" id="PF12146"/>
    </source>
</evidence>
<dbReference type="eggNOG" id="COG1073">
    <property type="taxonomic scope" value="Bacteria"/>
</dbReference>